<proteinExistence type="predicted"/>
<accession>A0A0Q3RJ72</accession>
<dbReference type="InterPro" id="IPR012871">
    <property type="entry name" value="DUF1668_ORYSA"/>
</dbReference>
<reference evidence="1" key="2">
    <citation type="submission" date="2017-06" db="EMBL/GenBank/DDBJ databases">
        <title>WGS assembly of Brachypodium distachyon.</title>
        <authorList>
            <consortium name="The International Brachypodium Initiative"/>
            <person name="Lucas S."/>
            <person name="Harmon-Smith M."/>
            <person name="Lail K."/>
            <person name="Tice H."/>
            <person name="Grimwood J."/>
            <person name="Bruce D."/>
            <person name="Barry K."/>
            <person name="Shu S."/>
            <person name="Lindquist E."/>
            <person name="Wang M."/>
            <person name="Pitluck S."/>
            <person name="Vogel J.P."/>
            <person name="Garvin D.F."/>
            <person name="Mockler T.C."/>
            <person name="Schmutz J."/>
            <person name="Rokhsar D."/>
            <person name="Bevan M.W."/>
        </authorList>
    </citation>
    <scope>NUCLEOTIDE SEQUENCE</scope>
    <source>
        <strain evidence="1">Bd21</strain>
    </source>
</reference>
<dbReference type="Gramene" id="KQK13194">
    <property type="protein sequence ID" value="KQK13194"/>
    <property type="gene ID" value="BRADI_1g08525v3"/>
</dbReference>
<dbReference type="Pfam" id="PF07893">
    <property type="entry name" value="DUF1668"/>
    <property type="match status" value="1"/>
</dbReference>
<sequence length="139" mass="15735">MPRRPSGGRAGGWAAKAPRWTLHRGWQLPFKGPASPPPASWKLSKEKLFCCQDDPGERHAGATLVYLGTESKFCLVHCVSLDDYGKRRHLLRLTTFSLELDGNGDLRITSRRLVRSFRLPKAVLESRSEFFTKPVALWM</sequence>
<dbReference type="InParanoid" id="A0A0Q3RJ72"/>
<gene>
    <name evidence="1" type="ORF">BRADI_1g08525v3</name>
</gene>
<protein>
    <submittedName>
        <fullName evidence="1 2">Uncharacterized protein</fullName>
    </submittedName>
</protein>
<organism evidence="1">
    <name type="scientific">Brachypodium distachyon</name>
    <name type="common">Purple false brome</name>
    <name type="synonym">Trachynia distachya</name>
    <dbReference type="NCBI Taxonomy" id="15368"/>
    <lineage>
        <taxon>Eukaryota</taxon>
        <taxon>Viridiplantae</taxon>
        <taxon>Streptophyta</taxon>
        <taxon>Embryophyta</taxon>
        <taxon>Tracheophyta</taxon>
        <taxon>Spermatophyta</taxon>
        <taxon>Magnoliopsida</taxon>
        <taxon>Liliopsida</taxon>
        <taxon>Poales</taxon>
        <taxon>Poaceae</taxon>
        <taxon>BOP clade</taxon>
        <taxon>Pooideae</taxon>
        <taxon>Stipodae</taxon>
        <taxon>Brachypodieae</taxon>
        <taxon>Brachypodium</taxon>
    </lineage>
</organism>
<keyword evidence="3" id="KW-1185">Reference proteome</keyword>
<dbReference type="Proteomes" id="UP000008810">
    <property type="component" value="Chromosome 1"/>
</dbReference>
<evidence type="ECO:0000313" key="3">
    <source>
        <dbReference type="Proteomes" id="UP000008810"/>
    </source>
</evidence>
<reference evidence="2" key="3">
    <citation type="submission" date="2018-08" db="UniProtKB">
        <authorList>
            <consortium name="EnsemblPlants"/>
        </authorList>
    </citation>
    <scope>IDENTIFICATION</scope>
    <source>
        <strain evidence="2">cv. Bd21</strain>
    </source>
</reference>
<evidence type="ECO:0000313" key="1">
    <source>
        <dbReference type="EMBL" id="KQK13194.1"/>
    </source>
</evidence>
<dbReference type="EMBL" id="CM000880">
    <property type="protein sequence ID" value="KQK13194.1"/>
    <property type="molecule type" value="Genomic_DNA"/>
</dbReference>
<dbReference type="OrthoDB" id="635005at2759"/>
<name>A0A0Q3RJ72_BRADI</name>
<dbReference type="EnsemblPlants" id="KQK13194">
    <property type="protein sequence ID" value="KQK13194"/>
    <property type="gene ID" value="BRADI_1g08525v3"/>
</dbReference>
<evidence type="ECO:0000313" key="2">
    <source>
        <dbReference type="EnsemblPlants" id="KQK13194"/>
    </source>
</evidence>
<reference evidence="1 2" key="1">
    <citation type="journal article" date="2010" name="Nature">
        <title>Genome sequencing and analysis of the model grass Brachypodium distachyon.</title>
        <authorList>
            <consortium name="International Brachypodium Initiative"/>
        </authorList>
    </citation>
    <scope>NUCLEOTIDE SEQUENCE [LARGE SCALE GENOMIC DNA]</scope>
    <source>
        <strain evidence="1 2">Bd21</strain>
    </source>
</reference>
<dbReference type="AlphaFoldDB" id="A0A0Q3RJ72"/>